<evidence type="ECO:0000256" key="5">
    <source>
        <dbReference type="ARBA" id="ARBA00022679"/>
    </source>
</evidence>
<dbReference type="GO" id="GO:0031509">
    <property type="term" value="P:subtelomeric heterochromatin formation"/>
    <property type="evidence" value="ECO:0007669"/>
    <property type="project" value="InterPro"/>
</dbReference>
<evidence type="ECO:0000256" key="2">
    <source>
        <dbReference type="ARBA" id="ARBA00010543"/>
    </source>
</evidence>
<dbReference type="InterPro" id="IPR048776">
    <property type="entry name" value="HAT1_C"/>
</dbReference>
<accession>A0A553QKC7</accession>
<dbReference type="Gene3D" id="3.40.630.30">
    <property type="match status" value="1"/>
</dbReference>
<dbReference type="Proteomes" id="UP000316079">
    <property type="component" value="Unassembled WGS sequence"/>
</dbReference>
<dbReference type="GO" id="GO:0000781">
    <property type="term" value="C:chromosome, telomeric region"/>
    <property type="evidence" value="ECO:0007669"/>
    <property type="project" value="GOC"/>
</dbReference>
<dbReference type="STRING" id="623744.A0A553QKC7"/>
<organism evidence="11 12">
    <name type="scientific">Danionella cerebrum</name>
    <dbReference type="NCBI Taxonomy" id="2873325"/>
    <lineage>
        <taxon>Eukaryota</taxon>
        <taxon>Metazoa</taxon>
        <taxon>Chordata</taxon>
        <taxon>Craniata</taxon>
        <taxon>Vertebrata</taxon>
        <taxon>Euteleostomi</taxon>
        <taxon>Actinopterygii</taxon>
        <taxon>Neopterygii</taxon>
        <taxon>Teleostei</taxon>
        <taxon>Ostariophysi</taxon>
        <taxon>Cypriniformes</taxon>
        <taxon>Danionidae</taxon>
        <taxon>Danioninae</taxon>
        <taxon>Danionella</taxon>
    </lineage>
</organism>
<proteinExistence type="inferred from homology"/>
<evidence type="ECO:0000313" key="11">
    <source>
        <dbReference type="EMBL" id="TRY90449.1"/>
    </source>
</evidence>
<dbReference type="AlphaFoldDB" id="A0A553QKC7"/>
<name>A0A553QKC7_9TELE</name>
<dbReference type="InterPro" id="IPR017380">
    <property type="entry name" value="Hist_AcTrfase_B-typ_cat-su"/>
</dbReference>
<dbReference type="SUPFAM" id="SSF55729">
    <property type="entry name" value="Acyl-CoA N-acyltransferases (Nat)"/>
    <property type="match status" value="2"/>
</dbReference>
<gene>
    <name evidence="11" type="ORF">DNTS_011812</name>
</gene>
<reference evidence="11 12" key="1">
    <citation type="journal article" date="2019" name="Sci. Data">
        <title>Hybrid genome assembly and annotation of Danionella translucida.</title>
        <authorList>
            <person name="Kadobianskyi M."/>
            <person name="Schulze L."/>
            <person name="Schuelke M."/>
            <person name="Judkewitz B."/>
        </authorList>
    </citation>
    <scope>NUCLEOTIDE SEQUENCE [LARGE SCALE GENOMIC DNA]</scope>
    <source>
        <strain evidence="11 12">Bolton</strain>
    </source>
</reference>
<dbReference type="GO" id="GO:0042393">
    <property type="term" value="F:histone binding"/>
    <property type="evidence" value="ECO:0007669"/>
    <property type="project" value="InterPro"/>
</dbReference>
<dbReference type="OrthoDB" id="10253098at2759"/>
<evidence type="ECO:0000256" key="7">
    <source>
        <dbReference type="ARBA" id="ARBA00023315"/>
    </source>
</evidence>
<evidence type="ECO:0000313" key="12">
    <source>
        <dbReference type="Proteomes" id="UP000316079"/>
    </source>
</evidence>
<feature type="domain" description="Histone acetyl transferase HAT1 N-terminal" evidence="9">
    <location>
        <begin position="14"/>
        <end position="176"/>
    </location>
</feature>
<feature type="domain" description="Histone acetyltransferase type B catalytic subunit C-terminal" evidence="10">
    <location>
        <begin position="352"/>
        <end position="392"/>
    </location>
</feature>
<dbReference type="GO" id="GO:0004402">
    <property type="term" value="F:histone acetyltransferase activity"/>
    <property type="evidence" value="ECO:0007669"/>
    <property type="project" value="InterPro"/>
</dbReference>
<dbReference type="Gene3D" id="1.10.10.390">
    <property type="match status" value="2"/>
</dbReference>
<comment type="caution">
    <text evidence="11">The sequence shown here is derived from an EMBL/GenBank/DDBJ whole genome shotgun (WGS) entry which is preliminary data.</text>
</comment>
<evidence type="ECO:0000256" key="4">
    <source>
        <dbReference type="ARBA" id="ARBA00021268"/>
    </source>
</evidence>
<comment type="similarity">
    <text evidence="2">Belongs to the HAT1 family.</text>
</comment>
<keyword evidence="12" id="KW-1185">Reference proteome</keyword>
<dbReference type="EMBL" id="SRMA01025846">
    <property type="protein sequence ID" value="TRY90449.1"/>
    <property type="molecule type" value="Genomic_DNA"/>
</dbReference>
<dbReference type="InterPro" id="IPR016181">
    <property type="entry name" value="Acyl_CoA_acyltransferase"/>
</dbReference>
<sequence>MAALNDMEKKLAEYKCDTNEAICLKLVRFPEDVHEESTTFHPEFSHQLFGDDEVAFGYKGLQIQLYYSAGNLNTLFKVKYTSRVTEKFDCVQPDDVEVKIREIIPAGFCCSTDDFISLLEKEGNFRPFGSLQHTYRVHNEEAGEDLTYQIHKVDISCQGFREYHERLQTFLMWFIETASFIDVDDDRWDFFLVGSEGDSACVFFAPAPIKTDNGQKDWSDVKRLDAWLSAPSCSAPIKCIMHSVSPAGAAAGDRPSAACPHGRQGAKGHRFEKYNKDGETLYATVGYMTVYNYYVYPDKTRPRVSQMLILPPFQGEGHGAQLLETVHRYYCTSPKVQDITAEDPSENYVKLRDFVLVKLCLNLSSFSVEKLSQGFSEEMASEARDKLKINKVKADFLNPFDCHRFEKKHARRVYEILRLRHTDMSDAEKAREFRLEVKKRLFGPYRKNQRELAKMRKCLRPEELASHISQMDTTLQHEELEKSYQDTLADYRRVLERLAQVDALIERRGCMGGAQMNEGKELFNPSPVQWPWKELLREVEGYRLCPGALSPGRLLSTLLWRFKDACSTTQSSMELSEGFRDSSVPLSNEEEPGSLSFFFVYLKLLWLARQARASRYLLAPPYFCPEMLGKNPRSLTNLIPLLRNLIVSVSEFPWAGRDRRTLIHGPYRVPRALEPLGVSQEHGRSNQIGMLLVPQEVRLKFPRYAELISREYSHDAGSVRKQRTMCPLLHLDLQYLAQRPAAVYIMQTVLLQTVQCPQGPLSSRAGEETQRALDPGVIEQLCSTGGLFLPALLSCSGPIRANPMKTLHSSTCLPRN</sequence>
<evidence type="ECO:0000256" key="1">
    <source>
        <dbReference type="ARBA" id="ARBA00004123"/>
    </source>
</evidence>
<keyword evidence="7" id="KW-0012">Acyltransferase</keyword>
<dbReference type="Gene3D" id="3.90.360.10">
    <property type="entry name" value="Histone acetyl transferase 1 (HAT1), N-terminal domain"/>
    <property type="match status" value="1"/>
</dbReference>
<protein>
    <recommendedName>
        <fullName evidence="4">Histone acetyltransferase type B catalytic subunit</fullName>
        <ecNumber evidence="3">2.3.1.48</ecNumber>
    </recommendedName>
</protein>
<evidence type="ECO:0000259" key="10">
    <source>
        <dbReference type="Pfam" id="PF21183"/>
    </source>
</evidence>
<keyword evidence="6" id="KW-0539">Nucleus</keyword>
<evidence type="ECO:0000259" key="9">
    <source>
        <dbReference type="Pfam" id="PF10394"/>
    </source>
</evidence>
<dbReference type="GO" id="GO:0005634">
    <property type="term" value="C:nucleus"/>
    <property type="evidence" value="ECO:0007669"/>
    <property type="project" value="UniProtKB-SubCell"/>
</dbReference>
<keyword evidence="5" id="KW-0808">Transferase</keyword>
<dbReference type="InterPro" id="IPR019467">
    <property type="entry name" value="Hat1_N"/>
</dbReference>
<dbReference type="Pfam" id="PF21183">
    <property type="entry name" value="HAT1_C"/>
    <property type="match status" value="1"/>
</dbReference>
<dbReference type="PANTHER" id="PTHR12046">
    <property type="entry name" value="HISTONE ACETYLTRANSFERASE TYPE B CATALYTIC SUBUNIT"/>
    <property type="match status" value="1"/>
</dbReference>
<dbReference type="InterPro" id="IPR013523">
    <property type="entry name" value="Hist_AcTrfase_HAT1_C"/>
</dbReference>
<comment type="subcellular location">
    <subcellularLocation>
        <location evidence="1">Nucleus</location>
    </subcellularLocation>
</comment>
<evidence type="ECO:0000256" key="3">
    <source>
        <dbReference type="ARBA" id="ARBA00013184"/>
    </source>
</evidence>
<dbReference type="Pfam" id="PF10394">
    <property type="entry name" value="Hat1_N"/>
    <property type="match status" value="1"/>
</dbReference>
<dbReference type="InterPro" id="IPR037113">
    <property type="entry name" value="Hat1_N_sf"/>
</dbReference>
<comment type="catalytic activity">
    <reaction evidence="8">
        <text>L-lysyl-[protein] + acetyl-CoA = N(6)-acetyl-L-lysyl-[protein] + CoA + H(+)</text>
        <dbReference type="Rhea" id="RHEA:45948"/>
        <dbReference type="Rhea" id="RHEA-COMP:9752"/>
        <dbReference type="Rhea" id="RHEA-COMP:10731"/>
        <dbReference type="ChEBI" id="CHEBI:15378"/>
        <dbReference type="ChEBI" id="CHEBI:29969"/>
        <dbReference type="ChEBI" id="CHEBI:57287"/>
        <dbReference type="ChEBI" id="CHEBI:57288"/>
        <dbReference type="ChEBI" id="CHEBI:61930"/>
        <dbReference type="EC" id="2.3.1.48"/>
    </reaction>
</comment>
<evidence type="ECO:0000256" key="6">
    <source>
        <dbReference type="ARBA" id="ARBA00023242"/>
    </source>
</evidence>
<evidence type="ECO:0000256" key="8">
    <source>
        <dbReference type="ARBA" id="ARBA00048017"/>
    </source>
</evidence>
<dbReference type="EC" id="2.3.1.48" evidence="3"/>